<dbReference type="SUPFAM" id="SSF48403">
    <property type="entry name" value="Ankyrin repeat"/>
    <property type="match status" value="1"/>
</dbReference>
<name>A0A2B7XVK5_9EURO</name>
<dbReference type="GO" id="GO:0008270">
    <property type="term" value="F:zinc ion binding"/>
    <property type="evidence" value="ECO:0007669"/>
    <property type="project" value="UniProtKB-KW"/>
</dbReference>
<dbReference type="InterPro" id="IPR002110">
    <property type="entry name" value="Ankyrin_rpt"/>
</dbReference>
<keyword evidence="5" id="KW-1185">Reference proteome</keyword>
<sequence>MPSSRTQKKGITCYYWNDGRCKYDADACMYAHYNTGHIAKKPPSIKSESKLNRQDKQELISLFGDDNMTDDANSSTPAIEQHFAPKGNVATSTEGSEGLGLAKALIKALQANTDYDGIKAMLDTNPSEFVQKALNKDIDGYSAIFEAVKQNNVDIIKLLVQNGANPNATEHNSNIPLLAFAILQDSTIITIQTLLSLGANPYSIPQDLWDRATITSTKAFASDEDTLTHKPTPETAWCSNFHRTSLSKRLDYGLRHHLLAASKLEAPSKKEREVARLLGTESLLHAPYFMVGQSIAIKQVSDYVKSYLAIPSNRPLVLAFAGPPGHGQAEMASYIGKITSLSSVVSRIKKMNKPGAREHVSNSLSSSKQSIGLEVVYIDELDKIGSSNLITLLDGYAQGHHQNKTTNTALNASKTVCILSTTEGEKSVLEFFAKYLDSRRGDNWVPWDWLDKALKKDLVESYGTTLTSHIDAIIPLLPYSKPETTVLAYNYIHDLRFRLATTSSSNNNKALSPLGTIHLELEKANDEAICAHIAETGYDMSLGARSILQEVVGKIQMPVVESLKKCAGEEGYARGKGALSDGNATTTDIFDRVAGGAGEDGKEDGMKAVVKLVGAPGFGAPASIVVSLE</sequence>
<dbReference type="SMART" id="SM00248">
    <property type="entry name" value="ANK"/>
    <property type="match status" value="1"/>
</dbReference>
<proteinExistence type="predicted"/>
<dbReference type="Proteomes" id="UP000223968">
    <property type="component" value="Unassembled WGS sequence"/>
</dbReference>
<dbReference type="PROSITE" id="PS50088">
    <property type="entry name" value="ANK_REPEAT"/>
    <property type="match status" value="1"/>
</dbReference>
<organism evidence="4 5">
    <name type="scientific">Helicocarpus griseus UAMH5409</name>
    <dbReference type="NCBI Taxonomy" id="1447875"/>
    <lineage>
        <taxon>Eukaryota</taxon>
        <taxon>Fungi</taxon>
        <taxon>Dikarya</taxon>
        <taxon>Ascomycota</taxon>
        <taxon>Pezizomycotina</taxon>
        <taxon>Eurotiomycetes</taxon>
        <taxon>Eurotiomycetidae</taxon>
        <taxon>Onygenales</taxon>
        <taxon>Ajellomycetaceae</taxon>
        <taxon>Helicocarpus</taxon>
    </lineage>
</organism>
<evidence type="ECO:0000313" key="4">
    <source>
        <dbReference type="EMBL" id="PGH12823.1"/>
    </source>
</evidence>
<evidence type="ECO:0000259" key="3">
    <source>
        <dbReference type="PROSITE" id="PS50103"/>
    </source>
</evidence>
<dbReference type="PROSITE" id="PS50297">
    <property type="entry name" value="ANK_REP_REGION"/>
    <property type="match status" value="1"/>
</dbReference>
<dbReference type="Pfam" id="PF00023">
    <property type="entry name" value="Ank"/>
    <property type="match status" value="1"/>
</dbReference>
<dbReference type="STRING" id="1447875.A0A2B7XVK5"/>
<reference evidence="4 5" key="1">
    <citation type="submission" date="2017-10" db="EMBL/GenBank/DDBJ databases">
        <title>Comparative genomics in systemic dimorphic fungi from Ajellomycetaceae.</title>
        <authorList>
            <person name="Munoz J.F."/>
            <person name="Mcewen J.G."/>
            <person name="Clay O.K."/>
            <person name="Cuomo C.A."/>
        </authorList>
    </citation>
    <scope>NUCLEOTIDE SEQUENCE [LARGE SCALE GENOMIC DNA]</scope>
    <source>
        <strain evidence="4 5">UAMH5409</strain>
    </source>
</reference>
<dbReference type="EMBL" id="PDNB01000053">
    <property type="protein sequence ID" value="PGH12823.1"/>
    <property type="molecule type" value="Genomic_DNA"/>
</dbReference>
<dbReference type="GO" id="GO:0010468">
    <property type="term" value="P:regulation of gene expression"/>
    <property type="evidence" value="ECO:0007669"/>
    <property type="project" value="UniProtKB-ARBA"/>
</dbReference>
<dbReference type="OrthoDB" id="47330at2759"/>
<dbReference type="InterPro" id="IPR000571">
    <property type="entry name" value="Znf_CCCH"/>
</dbReference>
<feature type="domain" description="C3H1-type" evidence="3">
    <location>
        <begin position="7"/>
        <end position="35"/>
    </location>
</feature>
<accession>A0A2B7XVK5</accession>
<protein>
    <recommendedName>
        <fullName evidence="3">C3H1-type domain-containing protein</fullName>
    </recommendedName>
</protein>
<evidence type="ECO:0000256" key="1">
    <source>
        <dbReference type="PROSITE-ProRule" id="PRU00023"/>
    </source>
</evidence>
<feature type="repeat" description="ANK" evidence="1">
    <location>
        <begin position="139"/>
        <end position="171"/>
    </location>
</feature>
<evidence type="ECO:0000256" key="2">
    <source>
        <dbReference type="PROSITE-ProRule" id="PRU00723"/>
    </source>
</evidence>
<dbReference type="InterPro" id="IPR036770">
    <property type="entry name" value="Ankyrin_rpt-contain_sf"/>
</dbReference>
<feature type="zinc finger region" description="C3H1-type" evidence="2">
    <location>
        <begin position="7"/>
        <end position="35"/>
    </location>
</feature>
<keyword evidence="2" id="KW-0479">Metal-binding</keyword>
<dbReference type="AlphaFoldDB" id="A0A2B7XVK5"/>
<dbReference type="InterPro" id="IPR027417">
    <property type="entry name" value="P-loop_NTPase"/>
</dbReference>
<keyword evidence="1" id="KW-0040">ANK repeat</keyword>
<dbReference type="Gene3D" id="3.40.50.300">
    <property type="entry name" value="P-loop containing nucleotide triphosphate hydrolases"/>
    <property type="match status" value="1"/>
</dbReference>
<keyword evidence="2" id="KW-0863">Zinc-finger</keyword>
<dbReference type="Gene3D" id="1.25.40.20">
    <property type="entry name" value="Ankyrin repeat-containing domain"/>
    <property type="match status" value="1"/>
</dbReference>
<evidence type="ECO:0000313" key="5">
    <source>
        <dbReference type="Proteomes" id="UP000223968"/>
    </source>
</evidence>
<dbReference type="PROSITE" id="PS50103">
    <property type="entry name" value="ZF_C3H1"/>
    <property type="match status" value="1"/>
</dbReference>
<keyword evidence="2" id="KW-0862">Zinc</keyword>
<dbReference type="SUPFAM" id="SSF52540">
    <property type="entry name" value="P-loop containing nucleoside triphosphate hydrolases"/>
    <property type="match status" value="1"/>
</dbReference>
<gene>
    <name evidence="4" type="ORF">AJ79_04047</name>
</gene>
<comment type="caution">
    <text evidence="4">The sequence shown here is derived from an EMBL/GenBank/DDBJ whole genome shotgun (WGS) entry which is preliminary data.</text>
</comment>